<dbReference type="Gene3D" id="3.50.50.60">
    <property type="entry name" value="FAD/NAD(P)-binding domain"/>
    <property type="match status" value="1"/>
</dbReference>
<protein>
    <recommendedName>
        <fullName evidence="3">Amine oxidase (Flavin-containing)</fullName>
    </recommendedName>
</protein>
<dbReference type="Proteomes" id="UP000006238">
    <property type="component" value="Unassembled WGS sequence"/>
</dbReference>
<organism evidence="1 2">
    <name type="scientific">Eshraghiella crossota DSM 2876</name>
    <dbReference type="NCBI Taxonomy" id="511680"/>
    <lineage>
        <taxon>Bacteria</taxon>
        <taxon>Bacillati</taxon>
        <taxon>Bacillota</taxon>
        <taxon>Clostridia</taxon>
        <taxon>Lachnospirales</taxon>
        <taxon>Lachnospiraceae</taxon>
        <taxon>Eshraghiella</taxon>
    </lineage>
</organism>
<dbReference type="Pfam" id="PF13450">
    <property type="entry name" value="NAD_binding_8"/>
    <property type="match status" value="1"/>
</dbReference>
<dbReference type="PRINTS" id="PR00419">
    <property type="entry name" value="ADXRDTASE"/>
</dbReference>
<dbReference type="STRING" id="45851.BHV86_00660"/>
<dbReference type="RefSeq" id="WP_005604524.1">
    <property type="nucleotide sequence ID" value="NZ_GG663524.1"/>
</dbReference>
<dbReference type="NCBIfam" id="NF005546">
    <property type="entry name" value="PRK07208.1-2"/>
    <property type="match status" value="1"/>
</dbReference>
<dbReference type="GO" id="GO:0005829">
    <property type="term" value="C:cytosol"/>
    <property type="evidence" value="ECO:0007669"/>
    <property type="project" value="TreeGrafter"/>
</dbReference>
<reference evidence="1 2" key="1">
    <citation type="submission" date="2010-02" db="EMBL/GenBank/DDBJ databases">
        <authorList>
            <person name="Weinstock G."/>
            <person name="Sodergren E."/>
            <person name="Clifton S."/>
            <person name="Fulton L."/>
            <person name="Fulton B."/>
            <person name="Courtney L."/>
            <person name="Fronick C."/>
            <person name="Harrison M."/>
            <person name="Strong C."/>
            <person name="Farmer C."/>
            <person name="Delahaunty K."/>
            <person name="Markovic C."/>
            <person name="Hall O."/>
            <person name="Minx P."/>
            <person name="Tomlinson C."/>
            <person name="Mitreva M."/>
            <person name="Nelson J."/>
            <person name="Hou S."/>
            <person name="Wollam A."/>
            <person name="Pepin K.H."/>
            <person name="Johnson M."/>
            <person name="Bhonagiri V."/>
            <person name="Zhang X."/>
            <person name="Suruliraj S."/>
            <person name="Warren W."/>
            <person name="Chinwalla A."/>
            <person name="Mardis E.R."/>
            <person name="Wilson R.K."/>
        </authorList>
    </citation>
    <scope>NUCLEOTIDE SEQUENCE [LARGE SCALE GENOMIC DNA]</scope>
    <source>
        <strain evidence="1 2">DSM 2876</strain>
    </source>
</reference>
<keyword evidence="2" id="KW-1185">Reference proteome</keyword>
<proteinExistence type="predicted"/>
<dbReference type="SUPFAM" id="SSF51971">
    <property type="entry name" value="Nucleotide-binding domain"/>
    <property type="match status" value="1"/>
</dbReference>
<accession>D4S2S0</accession>
<dbReference type="GeneID" id="98917503"/>
<sequence>MKKVVIIGAGPAGITAAFQLLKNTKDEYEIIILEESNEIGGISRTVKHNGNRMDIGGHRFFSKDDNVTKWWAGIMPTQGADAYDDKILGRKKALAENGPDPEKDDEVMLIRNRVSRIYYKKKFFDYPISLKWETIKNMGFFTTICAGFSYLKACVFKKKETSLENFYINRFGRKLYSMFFEGYTEKLWGRHPREISADWGAQRVKGLSIVAIIKDVFSKIFKKNSQNKKVETSLIEEFYYPKYGPGQLWEVAAGKVENMGGSIIKNAKVVKINNSDGKIRSVVYEKAGEQVELEGDIFISSMPLKDLTAGMNSVPENIAAIAKGLPYRDFVTVGLLVDKLNLKNQTNIKTINNIVPDCWIYVQDVDVKLGRIQIFNNWSPYLVKDIDHKVWIGLEYFCNEGDDFYNMSDEECIRFASQELVKMGIISDEKAVLDAHREKVKKAYPAYFDTYDQIDELVDYLNTYDNLYCVGRNGQHRYNNMDHSMVTSFEAVDNIIKDRKDKSNIWNVNTEGEYHEQK</sequence>
<dbReference type="GO" id="GO:0008767">
    <property type="term" value="F:UDP-galactopyranose mutase activity"/>
    <property type="evidence" value="ECO:0007669"/>
    <property type="project" value="TreeGrafter"/>
</dbReference>
<dbReference type="InterPro" id="IPR036188">
    <property type="entry name" value="FAD/NAD-bd_sf"/>
</dbReference>
<evidence type="ECO:0008006" key="3">
    <source>
        <dbReference type="Google" id="ProtNLM"/>
    </source>
</evidence>
<dbReference type="EMBL" id="ABWN01000040">
    <property type="protein sequence ID" value="EFF67525.1"/>
    <property type="molecule type" value="Genomic_DNA"/>
</dbReference>
<comment type="caution">
    <text evidence="1">The sequence shown here is derived from an EMBL/GenBank/DDBJ whole genome shotgun (WGS) entry which is preliminary data.</text>
</comment>
<evidence type="ECO:0000313" key="2">
    <source>
        <dbReference type="Proteomes" id="UP000006238"/>
    </source>
</evidence>
<dbReference type="HOGENOM" id="CLU_026719_1_0_9"/>
<gene>
    <name evidence="1" type="ORF">BUTYVIB_02392</name>
</gene>
<dbReference type="GO" id="GO:0050660">
    <property type="term" value="F:flavin adenine dinucleotide binding"/>
    <property type="evidence" value="ECO:0007669"/>
    <property type="project" value="TreeGrafter"/>
</dbReference>
<dbReference type="AlphaFoldDB" id="D4S2S0"/>
<dbReference type="NCBIfam" id="NF005549">
    <property type="entry name" value="PRK07208.1-5"/>
    <property type="match status" value="1"/>
</dbReference>
<name>D4S2S0_9FIRM</name>
<evidence type="ECO:0000313" key="1">
    <source>
        <dbReference type="EMBL" id="EFF67525.1"/>
    </source>
</evidence>
<dbReference type="eggNOG" id="COG1232">
    <property type="taxonomic scope" value="Bacteria"/>
</dbReference>
<dbReference type="PANTHER" id="PTHR21197">
    <property type="entry name" value="UDP-GALACTOPYRANOSE MUTASE"/>
    <property type="match status" value="1"/>
</dbReference>
<dbReference type="NCBIfam" id="NF005548">
    <property type="entry name" value="PRK07208.1-4"/>
    <property type="match status" value="1"/>
</dbReference>
<dbReference type="PANTHER" id="PTHR21197:SF0">
    <property type="entry name" value="UDP-GALACTOPYRANOSE MUTASE"/>
    <property type="match status" value="1"/>
</dbReference>